<name>A0A5C4L9T9_9HYPH</name>
<protein>
    <submittedName>
        <fullName evidence="1">Uncharacterized protein</fullName>
    </submittedName>
</protein>
<keyword evidence="2" id="KW-1185">Reference proteome</keyword>
<dbReference type="AlphaFoldDB" id="A0A5C4L9T9"/>
<dbReference type="RefSeq" id="WP_139039032.1">
    <property type="nucleotide sequence ID" value="NZ_VDDA01000020.1"/>
</dbReference>
<reference evidence="1 2" key="1">
    <citation type="submission" date="2019-06" db="EMBL/GenBank/DDBJ databases">
        <title>Genome of Methylobacterium sp. 17Sr1-39.</title>
        <authorList>
            <person name="Seo T."/>
        </authorList>
    </citation>
    <scope>NUCLEOTIDE SEQUENCE [LARGE SCALE GENOMIC DNA]</scope>
    <source>
        <strain evidence="1 2">17Sr1-39</strain>
    </source>
</reference>
<dbReference type="Proteomes" id="UP000305267">
    <property type="component" value="Unassembled WGS sequence"/>
</dbReference>
<proteinExistence type="predicted"/>
<gene>
    <name evidence="1" type="ORF">FF100_27925</name>
</gene>
<dbReference type="EMBL" id="VDDA01000020">
    <property type="protein sequence ID" value="TNC08887.1"/>
    <property type="molecule type" value="Genomic_DNA"/>
</dbReference>
<comment type="caution">
    <text evidence="1">The sequence shown here is derived from an EMBL/GenBank/DDBJ whole genome shotgun (WGS) entry which is preliminary data.</text>
</comment>
<organism evidence="1 2">
    <name type="scientific">Methylobacterium terricola</name>
    <dbReference type="NCBI Taxonomy" id="2583531"/>
    <lineage>
        <taxon>Bacteria</taxon>
        <taxon>Pseudomonadati</taxon>
        <taxon>Pseudomonadota</taxon>
        <taxon>Alphaproteobacteria</taxon>
        <taxon>Hyphomicrobiales</taxon>
        <taxon>Methylobacteriaceae</taxon>
        <taxon>Methylobacterium</taxon>
    </lineage>
</organism>
<accession>A0A5C4L9T9</accession>
<sequence>MNDRIAIDLSAAQKSAERVRSLLLKLWATHDLQRYEYTRTVRIAPSGPCYSHPVLTLNGNFQAEEQVLCTYLHEQMHWYLTWYSHGNTSGWQEIWDALRQAYPSLPIGFPEGANDEFSSCLHIIVNYLEIEAVSNVLGQDVARGLAAKNFIYRGLYEIVLRDWEPLTALYRRHGLSPIRSAGEMSEHDLQLAARMDEAPLA</sequence>
<evidence type="ECO:0000313" key="2">
    <source>
        <dbReference type="Proteomes" id="UP000305267"/>
    </source>
</evidence>
<dbReference type="OrthoDB" id="5195461at2"/>
<evidence type="ECO:0000313" key="1">
    <source>
        <dbReference type="EMBL" id="TNC08887.1"/>
    </source>
</evidence>